<comment type="caution">
    <text evidence="1">The sequence shown here is derived from an EMBL/GenBank/DDBJ whole genome shotgun (WGS) entry which is preliminary data.</text>
</comment>
<evidence type="ECO:0000313" key="2">
    <source>
        <dbReference type="Proteomes" id="UP000498740"/>
    </source>
</evidence>
<evidence type="ECO:0000313" key="1">
    <source>
        <dbReference type="EMBL" id="GFN07568.1"/>
    </source>
</evidence>
<dbReference type="AlphaFoldDB" id="A0A7J0CYT2"/>
<sequence length="51" mass="5351">MTVRLTPENAPVLEAECALRDTPDEGAVVGVRFDAAETVVLAGDPARQDSP</sequence>
<name>A0A7J0CYT2_STRMI</name>
<reference evidence="1 2" key="1">
    <citation type="submission" date="2020-05" db="EMBL/GenBank/DDBJ databases">
        <title>Whole genome shotgun sequence of Streptomyces microflavus NBRC 13062.</title>
        <authorList>
            <person name="Komaki H."/>
            <person name="Tamura T."/>
        </authorList>
    </citation>
    <scope>NUCLEOTIDE SEQUENCE [LARGE SCALE GENOMIC DNA]</scope>
    <source>
        <strain evidence="1 2">NBRC 13062</strain>
    </source>
</reference>
<accession>A0A7J0CYT2</accession>
<dbReference type="EMBL" id="BLWD01000001">
    <property type="protein sequence ID" value="GFN07568.1"/>
    <property type="molecule type" value="Genomic_DNA"/>
</dbReference>
<protein>
    <submittedName>
        <fullName evidence="1">Uncharacterized protein</fullName>
    </submittedName>
</protein>
<proteinExistence type="predicted"/>
<gene>
    <name evidence="1" type="ORF">Smic_61240</name>
</gene>
<dbReference type="Proteomes" id="UP000498740">
    <property type="component" value="Unassembled WGS sequence"/>
</dbReference>
<organism evidence="1 2">
    <name type="scientific">Streptomyces microflavus</name>
    <name type="common">Streptomyces lipmanii</name>
    <dbReference type="NCBI Taxonomy" id="1919"/>
    <lineage>
        <taxon>Bacteria</taxon>
        <taxon>Bacillati</taxon>
        <taxon>Actinomycetota</taxon>
        <taxon>Actinomycetes</taxon>
        <taxon>Kitasatosporales</taxon>
        <taxon>Streptomycetaceae</taxon>
        <taxon>Streptomyces</taxon>
    </lineage>
</organism>